<reference evidence="11" key="1">
    <citation type="journal article" date="2019" name="Int. J. Syst. Evol. Microbiol.">
        <title>The Global Catalogue of Microorganisms (GCM) 10K type strain sequencing project: providing services to taxonomists for standard genome sequencing and annotation.</title>
        <authorList>
            <consortium name="The Broad Institute Genomics Platform"/>
            <consortium name="The Broad Institute Genome Sequencing Center for Infectious Disease"/>
            <person name="Wu L."/>
            <person name="Ma J."/>
        </authorList>
    </citation>
    <scope>NUCLEOTIDE SEQUENCE [LARGE SCALE GENOMIC DNA]</scope>
    <source>
        <strain evidence="11">JCM 9092</strain>
    </source>
</reference>
<dbReference type="InterPro" id="IPR002582">
    <property type="entry name" value="ACPS"/>
</dbReference>
<dbReference type="InterPro" id="IPR037143">
    <property type="entry name" value="4-PPantetheinyl_Trfase_dom_sf"/>
</dbReference>
<gene>
    <name evidence="8" type="primary">acpS</name>
    <name evidence="10" type="ORF">GCM10010449_31070</name>
</gene>
<evidence type="ECO:0000256" key="1">
    <source>
        <dbReference type="ARBA" id="ARBA00022516"/>
    </source>
</evidence>
<comment type="function">
    <text evidence="8">Transfers the 4'-phosphopantetheine moiety from coenzyme A to a Ser of acyl-carrier-protein.</text>
</comment>
<evidence type="ECO:0000256" key="5">
    <source>
        <dbReference type="ARBA" id="ARBA00022842"/>
    </source>
</evidence>
<evidence type="ECO:0000313" key="11">
    <source>
        <dbReference type="Proteomes" id="UP001501637"/>
    </source>
</evidence>
<sequence length="142" mass="14950">MSVAEALTAPDALPRSAGIRAVGIDIVDVERLRAMAERRGQRLVERFFTVNELALCEGTSPRHRASCMAGRIAAKEAVRKALGGYGEGLGWRDVEIGRDASGAPVPRLTGRAGEAFRRAGYSGLHVSISHEAGVAVAIAVAD</sequence>
<feature type="binding site" evidence="8">
    <location>
        <position position="76"/>
    </location>
    <ligand>
        <name>Mg(2+)</name>
        <dbReference type="ChEBI" id="CHEBI:18420"/>
    </ligand>
</feature>
<keyword evidence="11" id="KW-1185">Reference proteome</keyword>
<evidence type="ECO:0000259" key="9">
    <source>
        <dbReference type="Pfam" id="PF01648"/>
    </source>
</evidence>
<evidence type="ECO:0000256" key="8">
    <source>
        <dbReference type="HAMAP-Rule" id="MF_00101"/>
    </source>
</evidence>
<keyword evidence="7 8" id="KW-0275">Fatty acid biosynthesis</keyword>
<comment type="similarity">
    <text evidence="8">Belongs to the P-Pant transferase superfamily. AcpS family.</text>
</comment>
<dbReference type="EC" id="2.7.8.7" evidence="8"/>
<dbReference type="InterPro" id="IPR004568">
    <property type="entry name" value="Ppantetheine-prot_Trfase_dom"/>
</dbReference>
<dbReference type="RefSeq" id="WP_344521515.1">
    <property type="nucleotide sequence ID" value="NZ_BAAAUG010000044.1"/>
</dbReference>
<dbReference type="HAMAP" id="MF_00101">
    <property type="entry name" value="AcpS"/>
    <property type="match status" value="1"/>
</dbReference>
<comment type="subcellular location">
    <subcellularLocation>
        <location evidence="8">Cytoplasm</location>
    </subcellularLocation>
</comment>
<keyword evidence="1 8" id="KW-0444">Lipid biosynthesis</keyword>
<dbReference type="Proteomes" id="UP001501637">
    <property type="component" value="Unassembled WGS sequence"/>
</dbReference>
<accession>A0ABP6MG73</accession>
<feature type="domain" description="4'-phosphopantetheinyl transferase" evidence="9">
    <location>
        <begin position="21"/>
        <end position="116"/>
    </location>
</feature>
<comment type="catalytic activity">
    <reaction evidence="8">
        <text>apo-[ACP] + CoA = holo-[ACP] + adenosine 3',5'-bisphosphate + H(+)</text>
        <dbReference type="Rhea" id="RHEA:12068"/>
        <dbReference type="Rhea" id="RHEA-COMP:9685"/>
        <dbReference type="Rhea" id="RHEA-COMP:9690"/>
        <dbReference type="ChEBI" id="CHEBI:15378"/>
        <dbReference type="ChEBI" id="CHEBI:29999"/>
        <dbReference type="ChEBI" id="CHEBI:57287"/>
        <dbReference type="ChEBI" id="CHEBI:58343"/>
        <dbReference type="ChEBI" id="CHEBI:64479"/>
        <dbReference type="EC" id="2.7.8.7"/>
    </reaction>
</comment>
<comment type="cofactor">
    <cofactor evidence="8">
        <name>Mg(2+)</name>
        <dbReference type="ChEBI" id="CHEBI:18420"/>
    </cofactor>
</comment>
<name>A0ABP6MG73_9ACTN</name>
<keyword evidence="4 8" id="KW-0276">Fatty acid metabolism</keyword>
<organism evidence="10 11">
    <name type="scientific">Streptomyces rectiviolaceus</name>
    <dbReference type="NCBI Taxonomy" id="332591"/>
    <lineage>
        <taxon>Bacteria</taxon>
        <taxon>Bacillati</taxon>
        <taxon>Actinomycetota</taxon>
        <taxon>Actinomycetes</taxon>
        <taxon>Kitasatosporales</taxon>
        <taxon>Streptomycetaceae</taxon>
        <taxon>Streptomyces</taxon>
    </lineage>
</organism>
<evidence type="ECO:0000313" key="10">
    <source>
        <dbReference type="EMBL" id="GAA3105846.1"/>
    </source>
</evidence>
<evidence type="ECO:0000256" key="2">
    <source>
        <dbReference type="ARBA" id="ARBA00022679"/>
    </source>
</evidence>
<evidence type="ECO:0000256" key="6">
    <source>
        <dbReference type="ARBA" id="ARBA00023098"/>
    </source>
</evidence>
<dbReference type="InterPro" id="IPR008278">
    <property type="entry name" value="4-PPantetheinyl_Trfase_dom"/>
</dbReference>
<dbReference type="SUPFAM" id="SSF56214">
    <property type="entry name" value="4'-phosphopantetheinyl transferase"/>
    <property type="match status" value="1"/>
</dbReference>
<evidence type="ECO:0000256" key="3">
    <source>
        <dbReference type="ARBA" id="ARBA00022723"/>
    </source>
</evidence>
<keyword evidence="2 8" id="KW-0808">Transferase</keyword>
<protein>
    <recommendedName>
        <fullName evidence="8">Holo-[acyl-carrier-protein] synthase</fullName>
        <shortName evidence="8">Holo-ACP synthase</shortName>
        <ecNumber evidence="8">2.7.8.7</ecNumber>
    </recommendedName>
    <alternativeName>
        <fullName evidence="8">4'-phosphopantetheinyl transferase AcpS</fullName>
    </alternativeName>
</protein>
<comment type="caution">
    <text evidence="10">The sequence shown here is derived from an EMBL/GenBank/DDBJ whole genome shotgun (WGS) entry which is preliminary data.</text>
</comment>
<dbReference type="Pfam" id="PF01648">
    <property type="entry name" value="ACPS"/>
    <property type="match status" value="1"/>
</dbReference>
<evidence type="ECO:0000256" key="4">
    <source>
        <dbReference type="ARBA" id="ARBA00022832"/>
    </source>
</evidence>
<evidence type="ECO:0000256" key="7">
    <source>
        <dbReference type="ARBA" id="ARBA00023160"/>
    </source>
</evidence>
<keyword evidence="8" id="KW-0963">Cytoplasm</keyword>
<dbReference type="NCBIfam" id="TIGR00556">
    <property type="entry name" value="pantethn_trn"/>
    <property type="match status" value="1"/>
</dbReference>
<dbReference type="Gene3D" id="3.90.470.20">
    <property type="entry name" value="4'-phosphopantetheinyl transferase domain"/>
    <property type="match status" value="1"/>
</dbReference>
<keyword evidence="6 8" id="KW-0443">Lipid metabolism</keyword>
<feature type="binding site" evidence="8">
    <location>
        <position position="25"/>
    </location>
    <ligand>
        <name>Mg(2+)</name>
        <dbReference type="ChEBI" id="CHEBI:18420"/>
    </ligand>
</feature>
<keyword evidence="3 8" id="KW-0479">Metal-binding</keyword>
<keyword evidence="5 8" id="KW-0460">Magnesium</keyword>
<dbReference type="NCBIfam" id="TIGR00516">
    <property type="entry name" value="acpS"/>
    <property type="match status" value="1"/>
</dbReference>
<proteinExistence type="inferred from homology"/>
<dbReference type="EMBL" id="BAAAUG010000044">
    <property type="protein sequence ID" value="GAA3105846.1"/>
    <property type="molecule type" value="Genomic_DNA"/>
</dbReference>